<feature type="signal peptide" evidence="1">
    <location>
        <begin position="1"/>
        <end position="27"/>
    </location>
</feature>
<reference evidence="2 3" key="1">
    <citation type="submission" date="2019-06" db="EMBL/GenBank/DDBJ databases">
        <title>Sequencing the genomes of 1000 actinobacteria strains.</title>
        <authorList>
            <person name="Klenk H.-P."/>
        </authorList>
    </citation>
    <scope>NUCLEOTIDE SEQUENCE [LARGE SCALE GENOMIC DNA]</scope>
    <source>
        <strain evidence="2 3">DSM 19560</strain>
    </source>
</reference>
<dbReference type="Proteomes" id="UP000318297">
    <property type="component" value="Unassembled WGS sequence"/>
</dbReference>
<feature type="chain" id="PRO_5022233259" description="Fibronectin type-III domain-containing protein" evidence="1">
    <location>
        <begin position="28"/>
        <end position="268"/>
    </location>
</feature>
<keyword evidence="1" id="KW-0732">Signal</keyword>
<protein>
    <recommendedName>
        <fullName evidence="4">Fibronectin type-III domain-containing protein</fullName>
    </recommendedName>
</protein>
<evidence type="ECO:0000256" key="1">
    <source>
        <dbReference type="SAM" id="SignalP"/>
    </source>
</evidence>
<evidence type="ECO:0000313" key="3">
    <source>
        <dbReference type="Proteomes" id="UP000318297"/>
    </source>
</evidence>
<comment type="caution">
    <text evidence="2">The sequence shown here is derived from an EMBL/GenBank/DDBJ whole genome shotgun (WGS) entry which is preliminary data.</text>
</comment>
<evidence type="ECO:0000313" key="2">
    <source>
        <dbReference type="EMBL" id="TWE12323.1"/>
    </source>
</evidence>
<organism evidence="2 3">
    <name type="scientific">Rudaeicoccus suwonensis</name>
    <dbReference type="NCBI Taxonomy" id="657409"/>
    <lineage>
        <taxon>Bacteria</taxon>
        <taxon>Bacillati</taxon>
        <taxon>Actinomycetota</taxon>
        <taxon>Actinomycetes</taxon>
        <taxon>Micrococcales</taxon>
        <taxon>Dermacoccaceae</taxon>
        <taxon>Rudaeicoccus</taxon>
    </lineage>
</organism>
<gene>
    <name evidence="2" type="ORF">BKA23_1124</name>
</gene>
<dbReference type="AlphaFoldDB" id="A0A561E9M8"/>
<dbReference type="RefSeq" id="WP_145226246.1">
    <property type="nucleotide sequence ID" value="NZ_VIVQ01000001.1"/>
</dbReference>
<proteinExistence type="predicted"/>
<accession>A0A561E9M8</accession>
<evidence type="ECO:0008006" key="4">
    <source>
        <dbReference type="Google" id="ProtNLM"/>
    </source>
</evidence>
<keyword evidence="3" id="KW-1185">Reference proteome</keyword>
<dbReference type="EMBL" id="VIVQ01000001">
    <property type="protein sequence ID" value="TWE12323.1"/>
    <property type="molecule type" value="Genomic_DNA"/>
</dbReference>
<sequence>MRLATTVVATTCMAAAAAVATPAIAFAATGPARAVTAGAVAPGAPGHLTLTIAPNEQAIATWTGASGNPSYYVIQLYCKGNSKVKASTTAPASARTATLTLGKVSGKSAAQPIPVNATTTYKTGCVDYVAYAYAETPENVASKVSAPSNLLTAPAPPTDAVFTFNGKVVAVSWKSSTAATAYTPEYWHKNDSTKTKTPVGGVWVEAPTTTAVVTDTKTTCGWVYATNWIGTSAPSQLTWTDGVQPASSFATRSVGVDAQTGSCCQGYP</sequence>
<name>A0A561E9M8_9MICO</name>